<evidence type="ECO:0000313" key="2">
    <source>
        <dbReference type="EMBL" id="KIL64324.1"/>
    </source>
</evidence>
<gene>
    <name evidence="2" type="ORF">M378DRAFT_78457</name>
</gene>
<feature type="compositionally biased region" description="Polar residues" evidence="1">
    <location>
        <begin position="203"/>
        <end position="223"/>
    </location>
</feature>
<dbReference type="AlphaFoldDB" id="A0A0C2TBZ4"/>
<evidence type="ECO:0000256" key="1">
    <source>
        <dbReference type="SAM" id="MobiDB-lite"/>
    </source>
</evidence>
<dbReference type="HOGENOM" id="CLU_053871_0_0_1"/>
<dbReference type="InParanoid" id="A0A0C2TBZ4"/>
<protein>
    <submittedName>
        <fullName evidence="2">Uncharacterized protein</fullName>
    </submittedName>
</protein>
<reference evidence="2 3" key="1">
    <citation type="submission" date="2014-04" db="EMBL/GenBank/DDBJ databases">
        <title>Evolutionary Origins and Diversification of the Mycorrhizal Mutualists.</title>
        <authorList>
            <consortium name="DOE Joint Genome Institute"/>
            <consortium name="Mycorrhizal Genomics Consortium"/>
            <person name="Kohler A."/>
            <person name="Kuo A."/>
            <person name="Nagy L.G."/>
            <person name="Floudas D."/>
            <person name="Copeland A."/>
            <person name="Barry K.W."/>
            <person name="Cichocki N."/>
            <person name="Veneault-Fourrey C."/>
            <person name="LaButti K."/>
            <person name="Lindquist E.A."/>
            <person name="Lipzen A."/>
            <person name="Lundell T."/>
            <person name="Morin E."/>
            <person name="Murat C."/>
            <person name="Riley R."/>
            <person name="Ohm R."/>
            <person name="Sun H."/>
            <person name="Tunlid A."/>
            <person name="Henrissat B."/>
            <person name="Grigoriev I.V."/>
            <person name="Hibbett D.S."/>
            <person name="Martin F."/>
        </authorList>
    </citation>
    <scope>NUCLEOTIDE SEQUENCE [LARGE SCALE GENOMIC DNA]</scope>
    <source>
        <strain evidence="2 3">Koide BX008</strain>
    </source>
</reference>
<dbReference type="EMBL" id="KN818250">
    <property type="protein sequence ID" value="KIL64324.1"/>
    <property type="molecule type" value="Genomic_DNA"/>
</dbReference>
<dbReference type="OrthoDB" id="2536866at2759"/>
<dbReference type="Proteomes" id="UP000054549">
    <property type="component" value="Unassembled WGS sequence"/>
</dbReference>
<name>A0A0C2TBZ4_AMAMK</name>
<accession>A0A0C2TBZ4</accession>
<keyword evidence="3" id="KW-1185">Reference proteome</keyword>
<proteinExistence type="predicted"/>
<organism evidence="2 3">
    <name type="scientific">Amanita muscaria (strain Koide BX008)</name>
    <dbReference type="NCBI Taxonomy" id="946122"/>
    <lineage>
        <taxon>Eukaryota</taxon>
        <taxon>Fungi</taxon>
        <taxon>Dikarya</taxon>
        <taxon>Basidiomycota</taxon>
        <taxon>Agaricomycotina</taxon>
        <taxon>Agaricomycetes</taxon>
        <taxon>Agaricomycetidae</taxon>
        <taxon>Agaricales</taxon>
        <taxon>Pluteineae</taxon>
        <taxon>Amanitaceae</taxon>
        <taxon>Amanita</taxon>
    </lineage>
</organism>
<evidence type="ECO:0000313" key="3">
    <source>
        <dbReference type="Proteomes" id="UP000054549"/>
    </source>
</evidence>
<sequence>MDPPPLYTPKASAGSLLALCPPHVLLHLVYRTFPLIDGPDLETLLQVQRKNLYWLCISLRLVNRAFYIAAMHVLRSTYLPHYLSLVRPPYTSDPFPVKTDFSLGAAPLYSPTSLTITSPADPLHSIQRESSVLDLFIAVKVREDVWADDSELHLERHEFFRDLFELHQPRSHLEDLVRVYGVQDSVITLNDLPPSRPTSLYSNPSLSTITLSNTNRPQPSPRSRATFRSIFSLGRPSSTSSADIISPPAQPITPVLFSQLSVSFTPRKVALVLTHGQQKRSIVEVQRDRQDRLEFTARQLVVDLKYWLMEGGGV</sequence>
<dbReference type="STRING" id="946122.A0A0C2TBZ4"/>
<feature type="region of interest" description="Disordered" evidence="1">
    <location>
        <begin position="203"/>
        <end position="224"/>
    </location>
</feature>